<name>A0A0F7ZW85_9HYPO</name>
<dbReference type="InterPro" id="IPR010071">
    <property type="entry name" value="AA_adenyl_dom"/>
</dbReference>
<dbReference type="EMBL" id="KQ030870">
    <property type="protein sequence ID" value="KJZ68532.1"/>
    <property type="molecule type" value="Genomic_DNA"/>
</dbReference>
<dbReference type="NCBIfam" id="TIGR01733">
    <property type="entry name" value="AA-adenyl-dom"/>
    <property type="match status" value="1"/>
</dbReference>
<dbReference type="Gene3D" id="3.40.50.980">
    <property type="match status" value="2"/>
</dbReference>
<evidence type="ECO:0000256" key="1">
    <source>
        <dbReference type="ARBA" id="ARBA00022450"/>
    </source>
</evidence>
<evidence type="ECO:0000256" key="2">
    <source>
        <dbReference type="ARBA" id="ARBA00022553"/>
    </source>
</evidence>
<dbReference type="Pfam" id="PF00501">
    <property type="entry name" value="AMP-binding"/>
    <property type="match status" value="1"/>
</dbReference>
<gene>
    <name evidence="6" type="ORF">HIM_12080</name>
</gene>
<dbReference type="OrthoDB" id="4927751at2759"/>
<dbReference type="InterPro" id="IPR020845">
    <property type="entry name" value="AMP-binding_CS"/>
</dbReference>
<evidence type="ECO:0000313" key="7">
    <source>
        <dbReference type="Proteomes" id="UP000054481"/>
    </source>
</evidence>
<keyword evidence="3" id="KW-0436">Ligase</keyword>
<feature type="region of interest" description="Disordered" evidence="4">
    <location>
        <begin position="582"/>
        <end position="606"/>
    </location>
</feature>
<dbReference type="InterPro" id="IPR045851">
    <property type="entry name" value="AMP-bd_C_sf"/>
</dbReference>
<dbReference type="GO" id="GO:0016874">
    <property type="term" value="F:ligase activity"/>
    <property type="evidence" value="ECO:0007669"/>
    <property type="project" value="UniProtKB-KW"/>
</dbReference>
<dbReference type="PROSITE" id="PS00455">
    <property type="entry name" value="AMP_BINDING"/>
    <property type="match status" value="1"/>
</dbReference>
<organism evidence="6 7">
    <name type="scientific">Hirsutella minnesotensis 3608</name>
    <dbReference type="NCBI Taxonomy" id="1043627"/>
    <lineage>
        <taxon>Eukaryota</taxon>
        <taxon>Fungi</taxon>
        <taxon>Dikarya</taxon>
        <taxon>Ascomycota</taxon>
        <taxon>Pezizomycotina</taxon>
        <taxon>Sordariomycetes</taxon>
        <taxon>Hypocreomycetidae</taxon>
        <taxon>Hypocreales</taxon>
        <taxon>Ophiocordycipitaceae</taxon>
        <taxon>Hirsutella</taxon>
    </lineage>
</organism>
<protein>
    <recommendedName>
        <fullName evidence="5">AMP-dependent synthetase/ligase domain-containing protein</fullName>
    </recommendedName>
</protein>
<sequence length="656" mass="71815">MLSVFRKVLDRGLAEPSIAIASLPLSADDDYSALDELGLIHIDRTDYPRESSLIDVFRQQVAAYPAKVAVKDSSTQLSYAQLDQRSDLLAQWLARRSFAAETLIGVFAPRSCHTIIAFLGILKANLAYLPLDVKTPVARMEAILSSLQGHRLVLVGSDVQPPAVQLGEVEFIRIADTLDEEAQSNNGFHGLGAAASPSATSLAYVMFTSGSTGQPKGVMVEHRSILRLARQCNMVQYLPPAATMAHMANVAFDASSWEIYATLLNGGTLICVDSMVMLDASALAAILSRENVQAVLVTPALLKQYLVECPATLSMLHTLYVGGDRAQPQMLVSARKLIKGEVLNAYGPTENTVASAIYCFPDGEACTNGVPIGRALSNSGAYVMDPHQRLVPLGVVGELVVTGDGLARGYTDPRQNVDRFVSVTIGGEKVRAYRTGDFVRYRPVDGQLEFFGRMDGQIKIRGQRVELGEIEHVLRSHDCVDDAVAVLRREDGQEAQIVSFVTVREDVAEPDEQPDSGQELQHVEVWEERFDAETYTPIDSMRTGAIGRDFIGWTSMYDGSDIDKGEMNEWLDDTIETILNGPPPRACSRDRNRLRDDPLQPHRGTPKLLESIPVLADKVKMYKATATDVGRLCMPISPSLVVLNSVVQYFPSLDYN</sequence>
<dbReference type="Gene3D" id="3.30.300.30">
    <property type="match status" value="1"/>
</dbReference>
<feature type="domain" description="AMP-dependent synthetase/ligase" evidence="5">
    <location>
        <begin position="57"/>
        <end position="410"/>
    </location>
</feature>
<dbReference type="GO" id="GO:0044550">
    <property type="term" value="P:secondary metabolite biosynthetic process"/>
    <property type="evidence" value="ECO:0007669"/>
    <property type="project" value="TreeGrafter"/>
</dbReference>
<feature type="compositionally biased region" description="Basic and acidic residues" evidence="4">
    <location>
        <begin position="587"/>
        <end position="600"/>
    </location>
</feature>
<dbReference type="InterPro" id="IPR000873">
    <property type="entry name" value="AMP-dep_synth/lig_dom"/>
</dbReference>
<proteinExistence type="predicted"/>
<evidence type="ECO:0000313" key="6">
    <source>
        <dbReference type="EMBL" id="KJZ68532.1"/>
    </source>
</evidence>
<keyword evidence="7" id="KW-1185">Reference proteome</keyword>
<dbReference type="AlphaFoldDB" id="A0A0F7ZW85"/>
<evidence type="ECO:0000259" key="5">
    <source>
        <dbReference type="Pfam" id="PF00501"/>
    </source>
</evidence>
<evidence type="ECO:0000256" key="4">
    <source>
        <dbReference type="SAM" id="MobiDB-lite"/>
    </source>
</evidence>
<keyword evidence="2" id="KW-0597">Phosphoprotein</keyword>
<keyword evidence="1" id="KW-0596">Phosphopantetheine</keyword>
<dbReference type="PANTHER" id="PTHR45527:SF1">
    <property type="entry name" value="FATTY ACID SYNTHASE"/>
    <property type="match status" value="1"/>
</dbReference>
<accession>A0A0F7ZW85</accession>
<dbReference type="GO" id="GO:0005737">
    <property type="term" value="C:cytoplasm"/>
    <property type="evidence" value="ECO:0007669"/>
    <property type="project" value="TreeGrafter"/>
</dbReference>
<dbReference type="Gene3D" id="2.30.38.10">
    <property type="entry name" value="Luciferase, Domain 3"/>
    <property type="match status" value="1"/>
</dbReference>
<dbReference type="FunFam" id="3.40.50.980:FF:000001">
    <property type="entry name" value="Non-ribosomal peptide synthetase"/>
    <property type="match status" value="1"/>
</dbReference>
<dbReference type="Proteomes" id="UP000054481">
    <property type="component" value="Unassembled WGS sequence"/>
</dbReference>
<dbReference type="CDD" id="cd05930">
    <property type="entry name" value="A_NRPS"/>
    <property type="match status" value="1"/>
</dbReference>
<dbReference type="SUPFAM" id="SSF56801">
    <property type="entry name" value="Acetyl-CoA synthetase-like"/>
    <property type="match status" value="1"/>
</dbReference>
<dbReference type="PANTHER" id="PTHR45527">
    <property type="entry name" value="NONRIBOSOMAL PEPTIDE SYNTHETASE"/>
    <property type="match status" value="1"/>
</dbReference>
<dbReference type="GO" id="GO:0043041">
    <property type="term" value="P:amino acid activation for nonribosomal peptide biosynthetic process"/>
    <property type="evidence" value="ECO:0007669"/>
    <property type="project" value="TreeGrafter"/>
</dbReference>
<dbReference type="GO" id="GO:0031177">
    <property type="term" value="F:phosphopantetheine binding"/>
    <property type="evidence" value="ECO:0007669"/>
    <property type="project" value="TreeGrafter"/>
</dbReference>
<evidence type="ECO:0000256" key="3">
    <source>
        <dbReference type="ARBA" id="ARBA00022598"/>
    </source>
</evidence>
<reference evidence="6 7" key="1">
    <citation type="journal article" date="2014" name="Genome Biol. Evol.">
        <title>Comparative genomics and transcriptomics analyses reveal divergent lifestyle features of nematode endoparasitic fungus Hirsutella minnesotensis.</title>
        <authorList>
            <person name="Lai Y."/>
            <person name="Liu K."/>
            <person name="Zhang X."/>
            <person name="Zhang X."/>
            <person name="Li K."/>
            <person name="Wang N."/>
            <person name="Shu C."/>
            <person name="Wu Y."/>
            <person name="Wang C."/>
            <person name="Bushley K.E."/>
            <person name="Xiang M."/>
            <person name="Liu X."/>
        </authorList>
    </citation>
    <scope>NUCLEOTIDE SEQUENCE [LARGE SCALE GENOMIC DNA]</scope>
    <source>
        <strain evidence="6 7">3608</strain>
    </source>
</reference>